<proteinExistence type="predicted"/>
<protein>
    <submittedName>
        <fullName evidence="1">27565_t:CDS:1</fullName>
    </submittedName>
</protein>
<dbReference type="EMBL" id="CAJVPY010055768">
    <property type="protein sequence ID" value="CAG8817849.1"/>
    <property type="molecule type" value="Genomic_DNA"/>
</dbReference>
<evidence type="ECO:0000313" key="1">
    <source>
        <dbReference type="EMBL" id="CAG8817849.1"/>
    </source>
</evidence>
<reference evidence="1" key="1">
    <citation type="submission" date="2021-06" db="EMBL/GenBank/DDBJ databases">
        <authorList>
            <person name="Kallberg Y."/>
            <person name="Tangrot J."/>
            <person name="Rosling A."/>
        </authorList>
    </citation>
    <scope>NUCLEOTIDE SEQUENCE</scope>
    <source>
        <strain evidence="1">MA453B</strain>
    </source>
</reference>
<keyword evidence="2" id="KW-1185">Reference proteome</keyword>
<comment type="caution">
    <text evidence="1">The sequence shown here is derived from an EMBL/GenBank/DDBJ whole genome shotgun (WGS) entry which is preliminary data.</text>
</comment>
<dbReference type="AlphaFoldDB" id="A0A9N9PEF5"/>
<dbReference type="Proteomes" id="UP000789405">
    <property type="component" value="Unassembled WGS sequence"/>
</dbReference>
<feature type="non-terminal residue" evidence="1">
    <location>
        <position position="1"/>
    </location>
</feature>
<evidence type="ECO:0000313" key="2">
    <source>
        <dbReference type="Proteomes" id="UP000789405"/>
    </source>
</evidence>
<gene>
    <name evidence="1" type="ORF">DERYTH_LOCUS26513</name>
</gene>
<accession>A0A9N9PEF5</accession>
<sequence>YDKICYFCNSEYIENRTLARWTDNGVELLQDQVGYWGFSDYRYLDPAGEFLGIDEINKHHIEDMNYINQIIEENIFSKQILENSKELFPCS</sequence>
<name>A0A9N9PEF5_9GLOM</name>
<organism evidence="1 2">
    <name type="scientific">Dentiscutata erythropus</name>
    <dbReference type="NCBI Taxonomy" id="1348616"/>
    <lineage>
        <taxon>Eukaryota</taxon>
        <taxon>Fungi</taxon>
        <taxon>Fungi incertae sedis</taxon>
        <taxon>Mucoromycota</taxon>
        <taxon>Glomeromycotina</taxon>
        <taxon>Glomeromycetes</taxon>
        <taxon>Diversisporales</taxon>
        <taxon>Gigasporaceae</taxon>
        <taxon>Dentiscutata</taxon>
    </lineage>
</organism>